<feature type="chain" id="PRO_5029702180" evidence="2">
    <location>
        <begin position="30"/>
        <end position="217"/>
    </location>
</feature>
<dbReference type="Proteomes" id="UP000541444">
    <property type="component" value="Unassembled WGS sequence"/>
</dbReference>
<evidence type="ECO:0000256" key="2">
    <source>
        <dbReference type="SAM" id="SignalP"/>
    </source>
</evidence>
<comment type="similarity">
    <text evidence="1">Belongs to the HEBP family.</text>
</comment>
<evidence type="ECO:0000313" key="3">
    <source>
        <dbReference type="EMBL" id="KAF6160100.1"/>
    </source>
</evidence>
<dbReference type="OrthoDB" id="6424451at2759"/>
<sequence length="217" mass="24198">MSSPFAIDNLPLVLLMLILMVLFLHKGEAKAFDKPSNCGHLECAPYEVIHSQNEMEIRSYKNSNWMSTSPINSTSYKQASNLGFNALFTYIQGKNHRGVKIEMTAPVLVDIFPSTGPFCNSTFIVHFYLPKKFQKDTPGSDYVHKIRSPGHQYAAVQRFGGFMDDTNVPLQASALKKSLKGSPWESVIANTHSRDLCLTVLQAITHLTSTKIALMKS</sequence>
<gene>
    <name evidence="3" type="ORF">GIB67_018880</name>
</gene>
<evidence type="ECO:0000313" key="4">
    <source>
        <dbReference type="Proteomes" id="UP000541444"/>
    </source>
</evidence>
<dbReference type="PANTHER" id="PTHR11220:SF59">
    <property type="entry name" value="HEME-BINDING PROTEIN 2-LIKE"/>
    <property type="match status" value="1"/>
</dbReference>
<dbReference type="AlphaFoldDB" id="A0A7J7MZA1"/>
<dbReference type="Pfam" id="PF04832">
    <property type="entry name" value="SOUL"/>
    <property type="match status" value="1"/>
</dbReference>
<proteinExistence type="inferred from homology"/>
<feature type="signal peptide" evidence="2">
    <location>
        <begin position="1"/>
        <end position="29"/>
    </location>
</feature>
<reference evidence="3 4" key="1">
    <citation type="journal article" date="2020" name="IScience">
        <title>Genome Sequencing of the Endangered Kingdonia uniflora (Circaeasteraceae, Ranunculales) Reveals Potential Mechanisms of Evolutionary Specialization.</title>
        <authorList>
            <person name="Sun Y."/>
            <person name="Deng T."/>
            <person name="Zhang A."/>
            <person name="Moore M.J."/>
            <person name="Landis J.B."/>
            <person name="Lin N."/>
            <person name="Zhang H."/>
            <person name="Zhang X."/>
            <person name="Huang J."/>
            <person name="Zhang X."/>
            <person name="Sun H."/>
            <person name="Wang H."/>
        </authorList>
    </citation>
    <scope>NUCLEOTIDE SEQUENCE [LARGE SCALE GENOMIC DNA]</scope>
    <source>
        <strain evidence="3">TB1705</strain>
        <tissue evidence="3">Leaf</tissue>
    </source>
</reference>
<dbReference type="SUPFAM" id="SSF55136">
    <property type="entry name" value="Probable bacterial effector-binding domain"/>
    <property type="match status" value="1"/>
</dbReference>
<dbReference type="InterPro" id="IPR006917">
    <property type="entry name" value="SOUL_heme-bd"/>
</dbReference>
<comment type="caution">
    <text evidence="3">The sequence shown here is derived from an EMBL/GenBank/DDBJ whole genome shotgun (WGS) entry which is preliminary data.</text>
</comment>
<accession>A0A7J7MZA1</accession>
<dbReference type="InterPro" id="IPR011256">
    <property type="entry name" value="Reg_factor_effector_dom_sf"/>
</dbReference>
<keyword evidence="2" id="KW-0732">Signal</keyword>
<organism evidence="3 4">
    <name type="scientific">Kingdonia uniflora</name>
    <dbReference type="NCBI Taxonomy" id="39325"/>
    <lineage>
        <taxon>Eukaryota</taxon>
        <taxon>Viridiplantae</taxon>
        <taxon>Streptophyta</taxon>
        <taxon>Embryophyta</taxon>
        <taxon>Tracheophyta</taxon>
        <taxon>Spermatophyta</taxon>
        <taxon>Magnoliopsida</taxon>
        <taxon>Ranunculales</taxon>
        <taxon>Circaeasteraceae</taxon>
        <taxon>Kingdonia</taxon>
    </lineage>
</organism>
<keyword evidence="4" id="KW-1185">Reference proteome</keyword>
<protein>
    <submittedName>
        <fullName evidence="3">Uncharacterized protein</fullName>
    </submittedName>
</protein>
<dbReference type="FunFam" id="3.20.80.10:FF:000002">
    <property type="entry name" value="Heme-binding protein 2"/>
    <property type="match status" value="1"/>
</dbReference>
<dbReference type="Gene3D" id="3.20.80.10">
    <property type="entry name" value="Regulatory factor, effector binding domain"/>
    <property type="match status" value="1"/>
</dbReference>
<dbReference type="EMBL" id="JACGCM010001173">
    <property type="protein sequence ID" value="KAF6160100.1"/>
    <property type="molecule type" value="Genomic_DNA"/>
</dbReference>
<dbReference type="PANTHER" id="PTHR11220">
    <property type="entry name" value="HEME-BINDING PROTEIN-RELATED"/>
    <property type="match status" value="1"/>
</dbReference>
<evidence type="ECO:0000256" key="1">
    <source>
        <dbReference type="ARBA" id="ARBA00009817"/>
    </source>
</evidence>
<name>A0A7J7MZA1_9MAGN</name>